<dbReference type="InterPro" id="IPR004352">
    <property type="entry name" value="GH114_TIM-barrel"/>
</dbReference>
<evidence type="ECO:0000259" key="1">
    <source>
        <dbReference type="Pfam" id="PF03537"/>
    </source>
</evidence>
<dbReference type="PANTHER" id="PTHR35882">
    <property type="entry name" value="PELA"/>
    <property type="match status" value="1"/>
</dbReference>
<dbReference type="eggNOG" id="COG3868">
    <property type="taxonomic scope" value="Bacteria"/>
</dbReference>
<accession>G5GII6</accession>
<dbReference type="EMBL" id="ACZL01000021">
    <property type="protein sequence ID" value="EHI55661.1"/>
    <property type="molecule type" value="Genomic_DNA"/>
</dbReference>
<dbReference type="InterPro" id="IPR013785">
    <property type="entry name" value="Aldolase_TIM"/>
</dbReference>
<organism evidence="2 3">
    <name type="scientific">Johnsonella ignava ATCC 51276</name>
    <dbReference type="NCBI Taxonomy" id="679200"/>
    <lineage>
        <taxon>Bacteria</taxon>
        <taxon>Bacillati</taxon>
        <taxon>Bacillota</taxon>
        <taxon>Clostridia</taxon>
        <taxon>Lachnospirales</taxon>
        <taxon>Lachnospiraceae</taxon>
        <taxon>Johnsonella</taxon>
    </lineage>
</organism>
<dbReference type="HOGENOM" id="CLU_094223_0_0_9"/>
<name>G5GII6_9FIRM</name>
<comment type="caution">
    <text evidence="2">The sequence shown here is derived from an EMBL/GenBank/DDBJ whole genome shotgun (WGS) entry which is preliminary data.</text>
</comment>
<feature type="domain" description="Glycoside-hydrolase family GH114 TIM-barrel" evidence="1">
    <location>
        <begin position="65"/>
        <end position="164"/>
    </location>
</feature>
<dbReference type="STRING" id="679200.HMPREF9333_01376"/>
<dbReference type="AlphaFoldDB" id="G5GII6"/>
<sequence length="291" mass="33836">MLIINLIQKNTAFLKKLFAVILYVIPACICISCTPAPEASTGFLYEYGVFLNLSPETAGYEAKLANYHTVVIDAQYFSKEEIKGLKDKDHIVYSYLNIGSIENFRNYFNEYKSLILSNYENWDEEYWINVSDPVWKDFITDRLAPSLLEKGVDGLFIDNVDIYYQYRSEKIYNSVTDILKRLKSKSPNIIINGGDTFISRYIDEKKQPADILSGINQETVFTAIDFEKGSFKPADIETQEYFTDYLKKARKQNIDIFLLEYTNDDKLRDEIKHYCDINGYLYYISSSIELN</sequence>
<dbReference type="PANTHER" id="PTHR35882:SF2">
    <property type="entry name" value="PELA"/>
    <property type="match status" value="1"/>
</dbReference>
<protein>
    <recommendedName>
        <fullName evidence="1">Glycoside-hydrolase family GH114 TIM-barrel domain-containing protein</fullName>
    </recommendedName>
</protein>
<dbReference type="Gene3D" id="3.20.20.70">
    <property type="entry name" value="Aldolase class I"/>
    <property type="match status" value="1"/>
</dbReference>
<keyword evidence="3" id="KW-1185">Reference proteome</keyword>
<dbReference type="Proteomes" id="UP000003011">
    <property type="component" value="Unassembled WGS sequence"/>
</dbReference>
<dbReference type="InterPro" id="IPR017853">
    <property type="entry name" value="GH"/>
</dbReference>
<dbReference type="Pfam" id="PF03537">
    <property type="entry name" value="Glyco_hydro_114"/>
    <property type="match status" value="1"/>
</dbReference>
<gene>
    <name evidence="2" type="ORF">HMPREF9333_01376</name>
</gene>
<proteinExistence type="predicted"/>
<evidence type="ECO:0000313" key="2">
    <source>
        <dbReference type="EMBL" id="EHI55661.1"/>
    </source>
</evidence>
<dbReference type="SUPFAM" id="SSF51445">
    <property type="entry name" value="(Trans)glycosidases"/>
    <property type="match status" value="1"/>
</dbReference>
<reference evidence="2 3" key="1">
    <citation type="submission" date="2011-08" db="EMBL/GenBank/DDBJ databases">
        <title>The Genome Sequence of Johnsonella ignava ATCC 51276.</title>
        <authorList>
            <consortium name="The Broad Institute Genome Sequencing Platform"/>
            <person name="Earl A."/>
            <person name="Ward D."/>
            <person name="Feldgarden M."/>
            <person name="Gevers D."/>
            <person name="Izard J."/>
            <person name="Blanton J.M."/>
            <person name="Baranova O.V."/>
            <person name="Dewhirst F.E."/>
            <person name="Young S.K."/>
            <person name="Zeng Q."/>
            <person name="Gargeya S."/>
            <person name="Fitzgerald M."/>
            <person name="Haas B."/>
            <person name="Abouelleil A."/>
            <person name="Alvarado L."/>
            <person name="Arachchi H.M."/>
            <person name="Berlin A."/>
            <person name="Brown A."/>
            <person name="Chapman S.B."/>
            <person name="Chen Z."/>
            <person name="Dunbar C."/>
            <person name="Freedman E."/>
            <person name="Gearin G."/>
            <person name="Gellesch M."/>
            <person name="Goldberg J."/>
            <person name="Griggs A."/>
            <person name="Gujja S."/>
            <person name="Heiman D."/>
            <person name="Howarth C."/>
            <person name="Larson L."/>
            <person name="Lui A."/>
            <person name="MacDonald P.J.P."/>
            <person name="Montmayeur A."/>
            <person name="Murphy C."/>
            <person name="Neiman D."/>
            <person name="Pearson M."/>
            <person name="Priest M."/>
            <person name="Roberts A."/>
            <person name="Saif S."/>
            <person name="Shea T."/>
            <person name="Shenoy N."/>
            <person name="Sisk P."/>
            <person name="Stolte C."/>
            <person name="Sykes S."/>
            <person name="Wortman J."/>
            <person name="Nusbaum C."/>
            <person name="Birren B."/>
        </authorList>
    </citation>
    <scope>NUCLEOTIDE SEQUENCE [LARGE SCALE GENOMIC DNA]</scope>
    <source>
        <strain evidence="2 3">ATCC 51276</strain>
    </source>
</reference>
<evidence type="ECO:0000313" key="3">
    <source>
        <dbReference type="Proteomes" id="UP000003011"/>
    </source>
</evidence>